<reference evidence="6 7" key="1">
    <citation type="submission" date="2017-01" db="EMBL/GenBank/DDBJ databases">
        <title>Complete genome of Tateyamaria omphalii DOK1-4 isolated from seawater in Dokdo.</title>
        <authorList>
            <person name="Kim J.H."/>
            <person name="Chi W.-J."/>
        </authorList>
    </citation>
    <scope>NUCLEOTIDE SEQUENCE [LARGE SCALE GENOMIC DNA]</scope>
    <source>
        <strain evidence="6 7">DOK1-4</strain>
    </source>
</reference>
<dbReference type="AlphaFoldDB" id="A0A1P8MZH0"/>
<comment type="similarity">
    <text evidence="1 3">Belongs to the bacterial flagellin family.</text>
</comment>
<dbReference type="InterPro" id="IPR001492">
    <property type="entry name" value="Flagellin"/>
</dbReference>
<sequence>MNTYGFGDLAQTFLLQRRSATLKTEMARLNEELASGQVSDVKSVLAGNVSYLSDIESDIRTLSAYKVATSEARQFAESAQTALDRMDTSAGTLSTALLTVSSSAVGPVLDQLSVDATNEFRTLVSTLNTSSAGRSIFAGAATNTSALGEADAILTDLRAAIAGNTNVSDIADAVTQWFDDPAGFRSAAYTGANSAIAPFQVGEDEQVSVDLRADQAVFRDLLKSTALAALAADASLGLSSHEQQNLLVLAGSELILAKDQLTATQSNLGSAQARIDSVSTRNAARETTLQFAKGALLQADPYDTATQLEAVQFQLQSLYTVTARMSDLSLVNFVR</sequence>
<evidence type="ECO:0000259" key="4">
    <source>
        <dbReference type="Pfam" id="PF00669"/>
    </source>
</evidence>
<dbReference type="KEGG" id="tom:BWR18_17645"/>
<keyword evidence="3" id="KW-0964">Secreted</keyword>
<dbReference type="EMBL" id="CP019312">
    <property type="protein sequence ID" value="APX13299.1"/>
    <property type="molecule type" value="Genomic_DNA"/>
</dbReference>
<dbReference type="Pfam" id="PF00669">
    <property type="entry name" value="Flagellin_N"/>
    <property type="match status" value="1"/>
</dbReference>
<dbReference type="PANTHER" id="PTHR42792:SF1">
    <property type="entry name" value="FLAGELLAR HOOK-ASSOCIATED PROTEIN 3"/>
    <property type="match status" value="1"/>
</dbReference>
<dbReference type="STRING" id="299262.BWR18_17645"/>
<dbReference type="Gene3D" id="1.20.1330.10">
    <property type="entry name" value="f41 fragment of flagellin, N-terminal domain"/>
    <property type="match status" value="1"/>
</dbReference>
<comment type="function">
    <text evidence="3">Flagellin is the subunit protein which polymerizes to form the filaments of bacterial flagella.</text>
</comment>
<keyword evidence="7" id="KW-1185">Reference proteome</keyword>
<organism evidence="6 7">
    <name type="scientific">Tateyamaria omphalii</name>
    <dbReference type="NCBI Taxonomy" id="299262"/>
    <lineage>
        <taxon>Bacteria</taxon>
        <taxon>Pseudomonadati</taxon>
        <taxon>Pseudomonadota</taxon>
        <taxon>Alphaproteobacteria</taxon>
        <taxon>Rhodobacterales</taxon>
        <taxon>Roseobacteraceae</taxon>
        <taxon>Tateyamaria</taxon>
    </lineage>
</organism>
<evidence type="ECO:0000256" key="3">
    <source>
        <dbReference type="RuleBase" id="RU362073"/>
    </source>
</evidence>
<evidence type="ECO:0000256" key="1">
    <source>
        <dbReference type="ARBA" id="ARBA00005709"/>
    </source>
</evidence>
<gene>
    <name evidence="6" type="ORF">BWR18_17645</name>
</gene>
<proteinExistence type="inferred from homology"/>
<feature type="domain" description="Flagellin N-terminal" evidence="4">
    <location>
        <begin position="19"/>
        <end position="142"/>
    </location>
</feature>
<keyword evidence="2 3" id="KW-0975">Bacterial flagellum</keyword>
<dbReference type="OrthoDB" id="7312911at2"/>
<dbReference type="GO" id="GO:0005198">
    <property type="term" value="F:structural molecule activity"/>
    <property type="evidence" value="ECO:0007669"/>
    <property type="project" value="UniProtKB-UniRule"/>
</dbReference>
<dbReference type="PANTHER" id="PTHR42792">
    <property type="entry name" value="FLAGELLIN"/>
    <property type="match status" value="1"/>
</dbReference>
<dbReference type="Proteomes" id="UP000186336">
    <property type="component" value="Chromosome"/>
</dbReference>
<accession>A0A1P8MZH0</accession>
<dbReference type="SUPFAM" id="SSF64518">
    <property type="entry name" value="Phase 1 flagellin"/>
    <property type="match status" value="1"/>
</dbReference>
<dbReference type="GO" id="GO:0005576">
    <property type="term" value="C:extracellular region"/>
    <property type="evidence" value="ECO:0007669"/>
    <property type="project" value="UniProtKB-SubCell"/>
</dbReference>
<protein>
    <recommendedName>
        <fullName evidence="3">Flagellin</fullName>
    </recommendedName>
</protein>
<dbReference type="InterPro" id="IPR001029">
    <property type="entry name" value="Flagellin_N"/>
</dbReference>
<evidence type="ECO:0000259" key="5">
    <source>
        <dbReference type="Pfam" id="PF00700"/>
    </source>
</evidence>
<evidence type="ECO:0000313" key="7">
    <source>
        <dbReference type="Proteomes" id="UP000186336"/>
    </source>
</evidence>
<evidence type="ECO:0000256" key="2">
    <source>
        <dbReference type="ARBA" id="ARBA00023143"/>
    </source>
</evidence>
<feature type="domain" description="Flagellin C-terminal" evidence="5">
    <location>
        <begin position="258"/>
        <end position="333"/>
    </location>
</feature>
<dbReference type="RefSeq" id="WP_076629733.1">
    <property type="nucleotide sequence ID" value="NZ_CP019312.1"/>
</dbReference>
<dbReference type="InterPro" id="IPR046358">
    <property type="entry name" value="Flagellin_C"/>
</dbReference>
<dbReference type="Pfam" id="PF00700">
    <property type="entry name" value="Flagellin_C"/>
    <property type="match status" value="1"/>
</dbReference>
<evidence type="ECO:0000313" key="6">
    <source>
        <dbReference type="EMBL" id="APX13299.1"/>
    </source>
</evidence>
<comment type="subcellular location">
    <subcellularLocation>
        <location evidence="3">Secreted</location>
    </subcellularLocation>
    <subcellularLocation>
        <location evidence="3">Bacterial flagellum</location>
    </subcellularLocation>
</comment>
<dbReference type="GO" id="GO:0009288">
    <property type="term" value="C:bacterial-type flagellum"/>
    <property type="evidence" value="ECO:0007669"/>
    <property type="project" value="UniProtKB-SubCell"/>
</dbReference>
<name>A0A1P8MZH0_9RHOB</name>